<dbReference type="PANTHER" id="PTHR20371">
    <property type="entry name" value="ENOLASE-PHOSPHATASE E1"/>
    <property type="match status" value="1"/>
</dbReference>
<feature type="region of interest" description="Disordered" evidence="4">
    <location>
        <begin position="493"/>
        <end position="584"/>
    </location>
</feature>
<name>A0ABQ7PYD6_PLUXY</name>
<keyword evidence="3" id="KW-0486">Methionine biosynthesis</keyword>
<protein>
    <recommendedName>
        <fullName evidence="7">Enolase-phosphatase E1</fullName>
    </recommendedName>
</protein>
<evidence type="ECO:0000256" key="4">
    <source>
        <dbReference type="SAM" id="MobiDB-lite"/>
    </source>
</evidence>
<keyword evidence="1" id="KW-0028">Amino-acid biosynthesis</keyword>
<feature type="compositionally biased region" description="Basic and acidic residues" evidence="4">
    <location>
        <begin position="324"/>
        <end position="354"/>
    </location>
</feature>
<reference evidence="5 6" key="1">
    <citation type="submission" date="2021-06" db="EMBL/GenBank/DDBJ databases">
        <title>A haploid diamondback moth (Plutella xylostella L.) genome assembly resolves 31 chromosomes and identifies a diamide resistance mutation.</title>
        <authorList>
            <person name="Ward C.M."/>
            <person name="Perry K.D."/>
            <person name="Baker G."/>
            <person name="Powis K."/>
            <person name="Heckel D.G."/>
            <person name="Baxter S.W."/>
        </authorList>
    </citation>
    <scope>NUCLEOTIDE SEQUENCE [LARGE SCALE GENOMIC DNA]</scope>
    <source>
        <strain evidence="5 6">LV</strain>
        <tissue evidence="5">Single pupa</tissue>
    </source>
</reference>
<feature type="compositionally biased region" description="Basic and acidic residues" evidence="4">
    <location>
        <begin position="520"/>
        <end position="542"/>
    </location>
</feature>
<evidence type="ECO:0000256" key="2">
    <source>
        <dbReference type="ARBA" id="ARBA00022801"/>
    </source>
</evidence>
<gene>
    <name evidence="5" type="ORF">JYU34_018745</name>
</gene>
<feature type="region of interest" description="Disordered" evidence="4">
    <location>
        <begin position="598"/>
        <end position="649"/>
    </location>
</feature>
<evidence type="ECO:0008006" key="7">
    <source>
        <dbReference type="Google" id="ProtNLM"/>
    </source>
</evidence>
<dbReference type="Gene3D" id="3.40.50.1000">
    <property type="entry name" value="HAD superfamily/HAD-like"/>
    <property type="match status" value="1"/>
</dbReference>
<comment type="caution">
    <text evidence="5">The sequence shown here is derived from an EMBL/GenBank/DDBJ whole genome shotgun (WGS) entry which is preliminary data.</text>
</comment>
<dbReference type="NCBIfam" id="TIGR01691">
    <property type="entry name" value="enolase-ppase"/>
    <property type="match status" value="1"/>
</dbReference>
<dbReference type="PANTHER" id="PTHR20371:SF1">
    <property type="entry name" value="ENOLASE-PHOSPHATASE E1"/>
    <property type="match status" value="1"/>
</dbReference>
<feature type="compositionally biased region" description="Basic and acidic residues" evidence="4">
    <location>
        <begin position="233"/>
        <end position="294"/>
    </location>
</feature>
<evidence type="ECO:0000313" key="5">
    <source>
        <dbReference type="EMBL" id="KAG7297985.1"/>
    </source>
</evidence>
<keyword evidence="6" id="KW-1185">Reference proteome</keyword>
<accession>A0ABQ7PYD6</accession>
<dbReference type="InterPro" id="IPR023943">
    <property type="entry name" value="Enolase-ppase_E1"/>
</dbReference>
<dbReference type="InterPro" id="IPR023214">
    <property type="entry name" value="HAD_sf"/>
</dbReference>
<dbReference type="NCBIfam" id="TIGR01549">
    <property type="entry name" value="HAD-SF-IA-v1"/>
    <property type="match status" value="1"/>
</dbReference>
<organism evidence="5 6">
    <name type="scientific">Plutella xylostella</name>
    <name type="common">Diamondback moth</name>
    <name type="synonym">Plutella maculipennis</name>
    <dbReference type="NCBI Taxonomy" id="51655"/>
    <lineage>
        <taxon>Eukaryota</taxon>
        <taxon>Metazoa</taxon>
        <taxon>Ecdysozoa</taxon>
        <taxon>Arthropoda</taxon>
        <taxon>Hexapoda</taxon>
        <taxon>Insecta</taxon>
        <taxon>Pterygota</taxon>
        <taxon>Neoptera</taxon>
        <taxon>Endopterygota</taxon>
        <taxon>Lepidoptera</taxon>
        <taxon>Glossata</taxon>
        <taxon>Ditrysia</taxon>
        <taxon>Yponomeutoidea</taxon>
        <taxon>Plutellidae</taxon>
        <taxon>Plutella</taxon>
    </lineage>
</organism>
<dbReference type="Gene3D" id="1.10.720.60">
    <property type="match status" value="1"/>
</dbReference>
<dbReference type="InterPro" id="IPR006439">
    <property type="entry name" value="HAD-SF_hydro_IA"/>
</dbReference>
<dbReference type="EMBL" id="JAHIBW010000025">
    <property type="protein sequence ID" value="KAG7297985.1"/>
    <property type="molecule type" value="Genomic_DNA"/>
</dbReference>
<keyword evidence="2" id="KW-0378">Hydrolase</keyword>
<feature type="compositionally biased region" description="Basic and acidic residues" evidence="4">
    <location>
        <begin position="549"/>
        <end position="584"/>
    </location>
</feature>
<dbReference type="SUPFAM" id="SSF56784">
    <property type="entry name" value="HAD-like"/>
    <property type="match status" value="1"/>
</dbReference>
<dbReference type="Pfam" id="PF00702">
    <property type="entry name" value="Hydrolase"/>
    <property type="match status" value="1"/>
</dbReference>
<dbReference type="CDD" id="cd01629">
    <property type="entry name" value="HAD_EP"/>
    <property type="match status" value="1"/>
</dbReference>
<feature type="region of interest" description="Disordered" evidence="4">
    <location>
        <begin position="225"/>
        <end position="374"/>
    </location>
</feature>
<proteinExistence type="predicted"/>
<evidence type="ECO:0000313" key="6">
    <source>
        <dbReference type="Proteomes" id="UP000823941"/>
    </source>
</evidence>
<feature type="compositionally biased region" description="Polar residues" evidence="4">
    <location>
        <begin position="601"/>
        <end position="610"/>
    </location>
</feature>
<evidence type="ECO:0000256" key="3">
    <source>
        <dbReference type="ARBA" id="ARBA00023167"/>
    </source>
</evidence>
<dbReference type="Proteomes" id="UP000823941">
    <property type="component" value="Chromosome 25"/>
</dbReference>
<evidence type="ECO:0000256" key="1">
    <source>
        <dbReference type="ARBA" id="ARBA00022605"/>
    </source>
</evidence>
<sequence>MDKLFPYAEAHVKQYLETQWETAEVKEAAAALRKLSLEDEENKVDGVVKIPAEDASKEDQIEGLVNNVKWLMGADRKVAPLKTLQGLIWKQGYDNGDIKGHVYDDVLAALEQWHSVEGQKVYIYSSGSVQAQKLLFGQSLAGDLLKYIDGHFDTAVGAKQEAASYTKIVEQIACKPEEVLFLTDILKEAEAARSARLLTALLSREGNAPLPDDVTDSYPVLQSFAQLTPSNKRKPEQEDEPLKPAKVPKTDPEVAEKPAAEEASAKTDVEKTEKMEVEEEEKTKTEETKTEDKAPVTVETIVEEITDTKEPIDAPMIDAEPIVTEDKTEAEKIVEKEPVKMEEEVKVETAKSEPAKNGTAEPTEVEETSTPTVITEIEEVTDKQPIDEVGEIIEDLEPIVEEPQSVEAEMADLQNVGEVLEKECDEILSKVQDVTNLDSIAVKPMLNSIAEENNMETENLDTNELVDRILDTEQEMKMERDIENSNKAIDVAAEAKKSESSAAANGVKDEVKPVEAPVPEAKEKNGDETSKIGATEESKVEESSPTESKPVEEKATTESQKPEVKAEEKVTPVEKEVPAAETKEVAAVEKAEDIKVAKMNGNGTNGNTEALNGDASKQEELSARLTAENGKAVNGANGDSNGVEAKEEGKEVAEIKVKSVPAVEAPTDPIEQATEA</sequence>
<dbReference type="InterPro" id="IPR036412">
    <property type="entry name" value="HAD-like_sf"/>
</dbReference>